<proteinExistence type="predicted"/>
<comment type="caution">
    <text evidence="2">The sequence shown here is derived from an EMBL/GenBank/DDBJ whole genome shotgun (WGS) entry which is preliminary data.</text>
</comment>
<evidence type="ECO:0000313" key="2">
    <source>
        <dbReference type="EMBL" id="KAJ7965405.1"/>
    </source>
</evidence>
<accession>A0AAD7LW64</accession>
<gene>
    <name evidence="2" type="ORF">O6P43_015052</name>
</gene>
<dbReference type="SUPFAM" id="SSF46934">
    <property type="entry name" value="UBA-like"/>
    <property type="match status" value="1"/>
</dbReference>
<dbReference type="PANTHER" id="PTHR15960">
    <property type="entry name" value="LD44032P"/>
    <property type="match status" value="1"/>
</dbReference>
<organism evidence="2 3">
    <name type="scientific">Quillaja saponaria</name>
    <name type="common">Soap bark tree</name>
    <dbReference type="NCBI Taxonomy" id="32244"/>
    <lineage>
        <taxon>Eukaryota</taxon>
        <taxon>Viridiplantae</taxon>
        <taxon>Streptophyta</taxon>
        <taxon>Embryophyta</taxon>
        <taxon>Tracheophyta</taxon>
        <taxon>Spermatophyta</taxon>
        <taxon>Magnoliopsida</taxon>
        <taxon>eudicotyledons</taxon>
        <taxon>Gunneridae</taxon>
        <taxon>Pentapetalae</taxon>
        <taxon>rosids</taxon>
        <taxon>fabids</taxon>
        <taxon>Fabales</taxon>
        <taxon>Quillajaceae</taxon>
        <taxon>Quillaja</taxon>
    </lineage>
</organism>
<dbReference type="Proteomes" id="UP001163823">
    <property type="component" value="Chromosome 6"/>
</dbReference>
<dbReference type="InterPro" id="IPR038870">
    <property type="entry name" value="UBAP1"/>
</dbReference>
<feature type="compositionally biased region" description="Polar residues" evidence="1">
    <location>
        <begin position="57"/>
        <end position="71"/>
    </location>
</feature>
<dbReference type="GO" id="GO:0043130">
    <property type="term" value="F:ubiquitin binding"/>
    <property type="evidence" value="ECO:0007669"/>
    <property type="project" value="InterPro"/>
</dbReference>
<feature type="region of interest" description="Disordered" evidence="1">
    <location>
        <begin position="1"/>
        <end position="71"/>
    </location>
</feature>
<protein>
    <submittedName>
        <fullName evidence="2">Proline-rich cell wall-like protein</fullName>
    </submittedName>
</protein>
<reference evidence="2" key="1">
    <citation type="journal article" date="2023" name="Science">
        <title>Elucidation of the pathway for biosynthesis of saponin adjuvants from the soapbark tree.</title>
        <authorList>
            <person name="Reed J."/>
            <person name="Orme A."/>
            <person name="El-Demerdash A."/>
            <person name="Owen C."/>
            <person name="Martin L.B.B."/>
            <person name="Misra R.C."/>
            <person name="Kikuchi S."/>
            <person name="Rejzek M."/>
            <person name="Martin A.C."/>
            <person name="Harkess A."/>
            <person name="Leebens-Mack J."/>
            <person name="Louveau T."/>
            <person name="Stephenson M.J."/>
            <person name="Osbourn A."/>
        </authorList>
    </citation>
    <scope>NUCLEOTIDE SEQUENCE</scope>
    <source>
        <strain evidence="2">S10</strain>
    </source>
</reference>
<keyword evidence="3" id="KW-1185">Reference proteome</keyword>
<dbReference type="GO" id="GO:0043162">
    <property type="term" value="P:ubiquitin-dependent protein catabolic process via the multivesicular body sorting pathway"/>
    <property type="evidence" value="ECO:0007669"/>
    <property type="project" value="InterPro"/>
</dbReference>
<evidence type="ECO:0000313" key="3">
    <source>
        <dbReference type="Proteomes" id="UP001163823"/>
    </source>
</evidence>
<dbReference type="PANTHER" id="PTHR15960:SF5">
    <property type="entry name" value="LD44032P"/>
    <property type="match status" value="1"/>
</dbReference>
<sequence>MDYDFRNRSGPPYDSHIPMYWPPTSSSPSPSSHPMPGPSLYPRVNQPGHAAVPPVGRSSTHHQTSFPSSSSGLGIRVAIRPEYRITQPPNLLPHIGDIPRSNFQFNFEFERKVLAEAEKESPNWSRLGLENLPPKGSESTSSVFQIMEMIRPRFGNLSTDTPFCREMGFSSSSVAEALLMNDNDTDKALAHFLNNSSS</sequence>
<evidence type="ECO:0000256" key="1">
    <source>
        <dbReference type="SAM" id="MobiDB-lite"/>
    </source>
</evidence>
<dbReference type="AlphaFoldDB" id="A0AAD7LW64"/>
<dbReference type="EMBL" id="JARAOO010000006">
    <property type="protein sequence ID" value="KAJ7965405.1"/>
    <property type="molecule type" value="Genomic_DNA"/>
</dbReference>
<dbReference type="GO" id="GO:0000813">
    <property type="term" value="C:ESCRT I complex"/>
    <property type="evidence" value="ECO:0007669"/>
    <property type="project" value="InterPro"/>
</dbReference>
<name>A0AAD7LW64_QUISA</name>
<dbReference type="InterPro" id="IPR009060">
    <property type="entry name" value="UBA-like_sf"/>
</dbReference>
<dbReference type="KEGG" id="qsa:O6P43_015052"/>